<organism evidence="2 3">
    <name type="scientific">Porphyridium purpureum</name>
    <name type="common">Red alga</name>
    <name type="synonym">Porphyridium cruentum</name>
    <dbReference type="NCBI Taxonomy" id="35688"/>
    <lineage>
        <taxon>Eukaryota</taxon>
        <taxon>Rhodophyta</taxon>
        <taxon>Bangiophyceae</taxon>
        <taxon>Porphyridiales</taxon>
        <taxon>Porphyridiaceae</taxon>
        <taxon>Porphyridium</taxon>
    </lineage>
</organism>
<evidence type="ECO:0000313" key="2">
    <source>
        <dbReference type="EMBL" id="KAA8494697.1"/>
    </source>
</evidence>
<feature type="compositionally biased region" description="Acidic residues" evidence="1">
    <location>
        <begin position="52"/>
        <end position="63"/>
    </location>
</feature>
<proteinExistence type="predicted"/>
<evidence type="ECO:0000256" key="1">
    <source>
        <dbReference type="SAM" id="MobiDB-lite"/>
    </source>
</evidence>
<name>A0A5J4YW96_PORPP</name>
<keyword evidence="3" id="KW-1185">Reference proteome</keyword>
<accession>A0A5J4YW96</accession>
<dbReference type="AlphaFoldDB" id="A0A5J4YW96"/>
<gene>
    <name evidence="2" type="ORF">FVE85_2938</name>
</gene>
<dbReference type="Proteomes" id="UP000324585">
    <property type="component" value="Unassembled WGS sequence"/>
</dbReference>
<reference evidence="3" key="1">
    <citation type="journal article" date="2019" name="Nat. Commun.">
        <title>Expansion of phycobilisome linker gene families in mesophilic red algae.</title>
        <authorList>
            <person name="Lee J."/>
            <person name="Kim D."/>
            <person name="Bhattacharya D."/>
            <person name="Yoon H.S."/>
        </authorList>
    </citation>
    <scope>NUCLEOTIDE SEQUENCE [LARGE SCALE GENOMIC DNA]</scope>
    <source>
        <strain evidence="3">CCMP 1328</strain>
    </source>
</reference>
<evidence type="ECO:0000313" key="3">
    <source>
        <dbReference type="Proteomes" id="UP000324585"/>
    </source>
</evidence>
<comment type="caution">
    <text evidence="2">The sequence shown here is derived from an EMBL/GenBank/DDBJ whole genome shotgun (WGS) entry which is preliminary data.</text>
</comment>
<sequence length="166" mass="19029">MEYSTFSFKREPAASTAALQEIRFKCVDKMPQPTGSTQRLRFFSNLETIPEVAEEEEEEESEQEERGESFKSNRSVRMPYSSASVDLRLFRRVQTACPGSMGLSRRPKRYGSNSMNSTTAIMLRQRQSGELQKLVEHLMVLTESVHSAPYDHLLNAEDGDRDQQTR</sequence>
<feature type="region of interest" description="Disordered" evidence="1">
    <location>
        <begin position="50"/>
        <end position="77"/>
    </location>
</feature>
<dbReference type="EMBL" id="VRMN01000004">
    <property type="protein sequence ID" value="KAA8494697.1"/>
    <property type="molecule type" value="Genomic_DNA"/>
</dbReference>
<protein>
    <submittedName>
        <fullName evidence="2">Uncharacterized protein</fullName>
    </submittedName>
</protein>